<evidence type="ECO:0000259" key="5">
    <source>
        <dbReference type="Pfam" id="PF22780"/>
    </source>
</evidence>
<proteinExistence type="predicted"/>
<dbReference type="Gene3D" id="3.50.50.60">
    <property type="entry name" value="FAD/NAD(P)-binding domain"/>
    <property type="match status" value="1"/>
</dbReference>
<dbReference type="Gene3D" id="1.10.8.260">
    <property type="entry name" value="HI0933 insert domain-like"/>
    <property type="match status" value="1"/>
</dbReference>
<comment type="cofactor">
    <cofactor evidence="1">
        <name>FAD</name>
        <dbReference type="ChEBI" id="CHEBI:57692"/>
    </cofactor>
</comment>
<dbReference type="NCBIfam" id="TIGR00275">
    <property type="entry name" value="aminoacetone oxidase family FAD-binding enzyme"/>
    <property type="match status" value="1"/>
</dbReference>
<protein>
    <recommendedName>
        <fullName evidence="8">Flavoprotein, HI0933 family</fullName>
    </recommendedName>
</protein>
<dbReference type="EMBL" id="FUYC01000001">
    <property type="protein sequence ID" value="SKA72503.1"/>
    <property type="molecule type" value="Genomic_DNA"/>
</dbReference>
<dbReference type="InterPro" id="IPR055178">
    <property type="entry name" value="RsdA/BaiN/AoA(So)-like_dom"/>
</dbReference>
<dbReference type="PANTHER" id="PTHR42887">
    <property type="entry name" value="OS12G0638800 PROTEIN"/>
    <property type="match status" value="1"/>
</dbReference>
<evidence type="ECO:0000313" key="7">
    <source>
        <dbReference type="Proteomes" id="UP000190027"/>
    </source>
</evidence>
<evidence type="ECO:0000259" key="4">
    <source>
        <dbReference type="Pfam" id="PF03486"/>
    </source>
</evidence>
<keyword evidence="2" id="KW-0285">Flavoprotein</keyword>
<evidence type="ECO:0000256" key="3">
    <source>
        <dbReference type="ARBA" id="ARBA00022827"/>
    </source>
</evidence>
<gene>
    <name evidence="6" type="ORF">SAMN02745704_00416</name>
</gene>
<dbReference type="STRING" id="1121449.SAMN02745704_00416"/>
<feature type="domain" description="RsdA/BaiN/AoA(So)-like insert" evidence="5">
    <location>
        <begin position="158"/>
        <end position="305"/>
    </location>
</feature>
<reference evidence="6 7" key="1">
    <citation type="submission" date="2017-02" db="EMBL/GenBank/DDBJ databases">
        <authorList>
            <person name="Peterson S.W."/>
        </authorList>
    </citation>
    <scope>NUCLEOTIDE SEQUENCE [LARGE SCALE GENOMIC DNA]</scope>
    <source>
        <strain evidence="6 7">DSM 16080</strain>
    </source>
</reference>
<evidence type="ECO:0000256" key="1">
    <source>
        <dbReference type="ARBA" id="ARBA00001974"/>
    </source>
</evidence>
<name>A0A1T4W5I6_9BACT</name>
<keyword evidence="7" id="KW-1185">Reference proteome</keyword>
<evidence type="ECO:0000313" key="6">
    <source>
        <dbReference type="EMBL" id="SKA72503.1"/>
    </source>
</evidence>
<dbReference type="PANTHER" id="PTHR42887:SF2">
    <property type="entry name" value="OS12G0638800 PROTEIN"/>
    <property type="match status" value="1"/>
</dbReference>
<dbReference type="Pfam" id="PF03486">
    <property type="entry name" value="HI0933_like"/>
    <property type="match status" value="1"/>
</dbReference>
<sequence length="360" mass="38802">MLDHGPVTARKLRISGGGRCNFTHLEATARDYASENPAFATSALARFTPWDAVGLLAELGLGYEEKNPGQLFCDLGAPALARRLEQACIQAGVQIHPRTRIRHAERQANHYLVRTDKGDMTCDSLVLALGGPSWPDAGATDLGLTLASGFGLRVIPPRPALVPLVLPPKDQTMCRELAGVSLPVELETNGLCIRDDMLFTHKGISGPAVLRLSLHWTKGHAVSLNLLPGLDLEAHLREHRTARTKLKKHLASLIPARVAATLLPAELSSAPLCQLSNAGIRDVVQRLQRMERVPARTEGLARAEVTAGGVDTRAVSSKTMECRELPGLFLIGELLDVTGDLGGYNLQWAWSSAHAAAQYV</sequence>
<dbReference type="InterPro" id="IPR057661">
    <property type="entry name" value="RsdA/BaiN/AoA(So)_Rossmann"/>
</dbReference>
<evidence type="ECO:0008006" key="8">
    <source>
        <dbReference type="Google" id="ProtNLM"/>
    </source>
</evidence>
<dbReference type="Pfam" id="PF22780">
    <property type="entry name" value="HI0933_like_1st"/>
    <property type="match status" value="1"/>
</dbReference>
<dbReference type="InterPro" id="IPR036188">
    <property type="entry name" value="FAD/NAD-bd_sf"/>
</dbReference>
<dbReference type="AlphaFoldDB" id="A0A1T4W5I6"/>
<dbReference type="InterPro" id="IPR023166">
    <property type="entry name" value="BaiN-like_dom_sf"/>
</dbReference>
<dbReference type="Gene3D" id="2.40.30.10">
    <property type="entry name" value="Translation factors"/>
    <property type="match status" value="1"/>
</dbReference>
<keyword evidence="3" id="KW-0274">FAD</keyword>
<accession>A0A1T4W5I6</accession>
<dbReference type="SUPFAM" id="SSF160996">
    <property type="entry name" value="HI0933 insert domain-like"/>
    <property type="match status" value="1"/>
</dbReference>
<dbReference type="SUPFAM" id="SSF51905">
    <property type="entry name" value="FAD/NAD(P)-binding domain"/>
    <property type="match status" value="1"/>
</dbReference>
<dbReference type="Proteomes" id="UP000190027">
    <property type="component" value="Unassembled WGS sequence"/>
</dbReference>
<evidence type="ECO:0000256" key="2">
    <source>
        <dbReference type="ARBA" id="ARBA00022630"/>
    </source>
</evidence>
<organism evidence="6 7">
    <name type="scientific">Paucidesulfovibrio gracilis DSM 16080</name>
    <dbReference type="NCBI Taxonomy" id="1121449"/>
    <lineage>
        <taxon>Bacteria</taxon>
        <taxon>Pseudomonadati</taxon>
        <taxon>Thermodesulfobacteriota</taxon>
        <taxon>Desulfovibrionia</taxon>
        <taxon>Desulfovibrionales</taxon>
        <taxon>Desulfovibrionaceae</taxon>
        <taxon>Paucidesulfovibrio</taxon>
    </lineage>
</organism>
<dbReference type="InterPro" id="IPR004792">
    <property type="entry name" value="BaiN-like"/>
</dbReference>
<feature type="domain" description="RsdA/BaiN/AoA(So)-like Rossmann fold-like" evidence="4">
    <location>
        <begin position="2"/>
        <end position="358"/>
    </location>
</feature>